<organism evidence="2 3">
    <name type="scientific">Methanorbis rubei</name>
    <dbReference type="NCBI Taxonomy" id="3028300"/>
    <lineage>
        <taxon>Archaea</taxon>
        <taxon>Methanobacteriati</taxon>
        <taxon>Methanobacteriota</taxon>
        <taxon>Stenosarchaea group</taxon>
        <taxon>Methanomicrobia</taxon>
        <taxon>Methanomicrobiales</taxon>
        <taxon>Methanocorpusculaceae</taxon>
        <taxon>Methanorbis</taxon>
    </lineage>
</organism>
<dbReference type="CDD" id="cd02230">
    <property type="entry name" value="cupin_HP0902-like"/>
    <property type="match status" value="1"/>
</dbReference>
<protein>
    <recommendedName>
        <fullName evidence="1">Cupin type-2 domain-containing protein</fullName>
    </recommendedName>
</protein>
<dbReference type="RefSeq" id="WP_338095689.1">
    <property type="nucleotide sequence ID" value="NZ_JAWDKB010000002.1"/>
</dbReference>
<dbReference type="PANTHER" id="PTHR37694">
    <property type="entry name" value="SLR8022 PROTEIN"/>
    <property type="match status" value="1"/>
</dbReference>
<dbReference type="Gene3D" id="2.60.120.10">
    <property type="entry name" value="Jelly Rolls"/>
    <property type="match status" value="1"/>
</dbReference>
<sequence>MNYDPKSLIGTPVDLSSLTEYQPGSVVSRMVINKKSGTVTAFAFEAGEGLSEHTAPYDAMVIVLEGEADIPVGGVPHHLKKGQMIIMPANVPHAVHPTTRFKMMLVMIHE</sequence>
<dbReference type="InterPro" id="IPR011051">
    <property type="entry name" value="RmlC_Cupin_sf"/>
</dbReference>
<evidence type="ECO:0000259" key="1">
    <source>
        <dbReference type="Pfam" id="PF07883"/>
    </source>
</evidence>
<dbReference type="SUPFAM" id="SSF51182">
    <property type="entry name" value="RmlC-like cupins"/>
    <property type="match status" value="1"/>
</dbReference>
<dbReference type="Proteomes" id="UP001283212">
    <property type="component" value="Unassembled WGS sequence"/>
</dbReference>
<dbReference type="Pfam" id="PF07883">
    <property type="entry name" value="Cupin_2"/>
    <property type="match status" value="1"/>
</dbReference>
<dbReference type="PANTHER" id="PTHR37694:SF1">
    <property type="entry name" value="SLR8022 PROTEIN"/>
    <property type="match status" value="1"/>
</dbReference>
<dbReference type="InterPro" id="IPR014710">
    <property type="entry name" value="RmlC-like_jellyroll"/>
</dbReference>
<accession>A0AAE4MEZ3</accession>
<gene>
    <name evidence="2" type="ORF">McpCs1_05240</name>
</gene>
<evidence type="ECO:0000313" key="3">
    <source>
        <dbReference type="Proteomes" id="UP001283212"/>
    </source>
</evidence>
<name>A0AAE4MEZ3_9EURY</name>
<keyword evidence="3" id="KW-1185">Reference proteome</keyword>
<reference evidence="2 3" key="1">
    <citation type="submission" date="2023-06" db="EMBL/GenBank/DDBJ databases">
        <title>Genome sequence of Methancorpusculaceae sp. Cs1.</title>
        <authorList>
            <person name="Protasov E."/>
            <person name="Platt K."/>
            <person name="Poehlein A."/>
            <person name="Daniel R."/>
            <person name="Brune A."/>
        </authorList>
    </citation>
    <scope>NUCLEOTIDE SEQUENCE [LARGE SCALE GENOMIC DNA]</scope>
    <source>
        <strain evidence="2 3">Cs1</strain>
    </source>
</reference>
<dbReference type="InterPro" id="IPR013096">
    <property type="entry name" value="Cupin_2"/>
</dbReference>
<proteinExistence type="predicted"/>
<evidence type="ECO:0000313" key="2">
    <source>
        <dbReference type="EMBL" id="MDV0443156.1"/>
    </source>
</evidence>
<feature type="domain" description="Cupin type-2" evidence="1">
    <location>
        <begin position="43"/>
        <end position="108"/>
    </location>
</feature>
<comment type="caution">
    <text evidence="2">The sequence shown here is derived from an EMBL/GenBank/DDBJ whole genome shotgun (WGS) entry which is preliminary data.</text>
</comment>
<dbReference type="EMBL" id="JAWDKB010000002">
    <property type="protein sequence ID" value="MDV0443156.1"/>
    <property type="molecule type" value="Genomic_DNA"/>
</dbReference>
<dbReference type="AlphaFoldDB" id="A0AAE4MEZ3"/>